<feature type="compositionally biased region" description="Polar residues" evidence="5">
    <location>
        <begin position="1159"/>
        <end position="1172"/>
    </location>
</feature>
<dbReference type="InterPro" id="IPR045914">
    <property type="entry name" value="Zn532-like"/>
</dbReference>
<name>A0A2T7NFS0_POMCA</name>
<keyword evidence="8" id="KW-1185">Reference proteome</keyword>
<keyword evidence="3" id="KW-0862">Zinc</keyword>
<dbReference type="FunFam" id="3.30.160.60:FF:000446">
    <property type="entry name" value="Zinc finger protein"/>
    <property type="match status" value="1"/>
</dbReference>
<feature type="region of interest" description="Disordered" evidence="5">
    <location>
        <begin position="1347"/>
        <end position="1369"/>
    </location>
</feature>
<dbReference type="OrthoDB" id="7312725at2759"/>
<evidence type="ECO:0000256" key="5">
    <source>
        <dbReference type="SAM" id="MobiDB-lite"/>
    </source>
</evidence>
<dbReference type="EMBL" id="PZQS01000013">
    <property type="protein sequence ID" value="PVD20018.1"/>
    <property type="molecule type" value="Genomic_DNA"/>
</dbReference>
<feature type="domain" description="C2H2-type" evidence="6">
    <location>
        <begin position="875"/>
        <end position="902"/>
    </location>
</feature>
<gene>
    <name evidence="7" type="ORF">C0Q70_20512</name>
</gene>
<organism evidence="7 8">
    <name type="scientific">Pomacea canaliculata</name>
    <name type="common">Golden apple snail</name>
    <dbReference type="NCBI Taxonomy" id="400727"/>
    <lineage>
        <taxon>Eukaryota</taxon>
        <taxon>Metazoa</taxon>
        <taxon>Spiralia</taxon>
        <taxon>Lophotrochozoa</taxon>
        <taxon>Mollusca</taxon>
        <taxon>Gastropoda</taxon>
        <taxon>Caenogastropoda</taxon>
        <taxon>Architaenioglossa</taxon>
        <taxon>Ampullarioidea</taxon>
        <taxon>Ampullariidae</taxon>
        <taxon>Pomacea</taxon>
    </lineage>
</organism>
<reference evidence="7 8" key="1">
    <citation type="submission" date="2018-04" db="EMBL/GenBank/DDBJ databases">
        <title>The genome of golden apple snail Pomacea canaliculata provides insight into stress tolerance and invasive adaptation.</title>
        <authorList>
            <person name="Liu C."/>
            <person name="Liu B."/>
            <person name="Ren Y."/>
            <person name="Zhang Y."/>
            <person name="Wang H."/>
            <person name="Li S."/>
            <person name="Jiang F."/>
            <person name="Yin L."/>
            <person name="Zhang G."/>
            <person name="Qian W."/>
            <person name="Fan W."/>
        </authorList>
    </citation>
    <scope>NUCLEOTIDE SEQUENCE [LARGE SCALE GENOMIC DNA]</scope>
    <source>
        <strain evidence="7">SZHN2017</strain>
        <tissue evidence="7">Muscle</tissue>
    </source>
</reference>
<feature type="compositionally biased region" description="Polar residues" evidence="5">
    <location>
        <begin position="1"/>
        <end position="11"/>
    </location>
</feature>
<dbReference type="PROSITE" id="PS50157">
    <property type="entry name" value="ZINC_FINGER_C2H2_2"/>
    <property type="match status" value="6"/>
</dbReference>
<sequence length="1557" mass="171939">MAQNGCLSPTLNGGYVHSQKEKEGIEITEFAPRTEECEMSLPITDEMTDKSVDCLDRDVDSLLPADKGSHDSKSIDSSLDDPVSHQEEDTDSDQSDEKIITLSEEDLFAGEGSSDLVITNVCSVKDNRGSAIHDNPRNVGATCSVALDTVVVSSDESNDRTHGEILSDARKTSTNGTSKFPSSSDVLNFRQATLKKTTSHSEMADKELSSLSPQPLLQSVLMELIRKNAKSYLQKVHLPEWLLGFLKESLLQKKSMRDGDHYKRKCDGSSPSLRMSEEGATLGSFAEVKRPKAAMLASAVSNEHAEWLGNGKSKESALCSSGSTSSVVSKVFSDLPFAKRVLNGEENKLGDSGKHLGKKRKVGELPNQSPTSCGNIKRSDVTILSDVSRLIEKEKSGGFVNIGSVSDSSVPSCSTGNSGKQQTARKKVTKSSLNSKVGMMQASSKSQPLRILPRVLPAPAHADSNSSLMVVHVRDSNIANERKENTTISSAAMPTATFTTLGSVSALGTNSSAEHFLSICGHLVNMEDFKKLIDTNIKNVPQIIQVPLPDGTSRSFTVIFSPKIQTPETNHTTQEGITPGKPSPASSTNASSIPGNITLSHSVRSSLPSTFLLASLPLQTVVPAVSAPAATKTVTSQGTKHSAILPTIFSKSLSHPKGVPMSFSKKTTAQTSQFRKIQPRILRKAAPKQNGTMAPAAVSSNLEDSVAKDIESDVTIEDVSVLLQRTNPIATYIYDPGHQISHIQSCIECGDSFSTAAGYTSHMNRMSIVIRYACRFCSLAMAFFNKCAFMSHLRLHADAGQNEEDSAAFNPKSHTISVSSLPSFLLPAVGPHVFGPTVDDLNAPIDCSECGLSLQNADLLAVHFGANVQQCNFLHTCQFCDMELPSSCALKAHLRLHDNNRLVHARPHYVCPECGLSFPAQASLYQHLLSACVHFSRLVCLKCKICAEIFSSQYSMRCHLLQHHIEEADHEEEHVSARYIFACNLCKDVVCHFPTKDCLRKHFSSIQNCYRYKCVICSAGFILLSELCQHINMRHSLHSGPSEQENTNSTKFRPDACLPFNMWQVVRQSSIDVTVSKLLDVRFTPGDETKSPKNIRVDAFFCPFCGFTPSSIALIKQHLNYHRVWNKPVCQICWRGHFFTKVDFQYHSELHTSKRTSNMRRQNGISQEDSTISEASSSLVKILSSNPILDTSQPAVLSHSSSKSDESSSSSSLCDNVSLSSDDDEEEEDGECAGRRLLKLPPLLFDHDSEDQSSSKPFHTCHLCGLTYRSQEMLRNHYSHAHIGHKNVFVCLVCRKRKKERPFPKKDLLVKHCIRKHRLSAKEAERMVSKEAIQPLMLMPGELFPVPGQQQQSQNSAARSSAGSRETAPVKRLRVTGDTRQDFICAKCSFSTGIMAEFRSHIITHTVSNCVQCLECGLSFSVLTSLKKHLFMVHRILQPDRYVEENQIRMTEPSEEVSTHLNLFQSFHQKELHNLNPEMFHEAMDRPEVTEPQKSENPLECTVCYRGFECESQLKTHMRTHGMAFIRSRRTRKKEHNSRNEEETKVSEALADSKVTI</sequence>
<feature type="compositionally biased region" description="Polar residues" evidence="5">
    <location>
        <begin position="567"/>
        <end position="576"/>
    </location>
</feature>
<feature type="region of interest" description="Disordered" evidence="5">
    <location>
        <begin position="63"/>
        <end position="97"/>
    </location>
</feature>
<feature type="domain" description="C2H2-type" evidence="6">
    <location>
        <begin position="1499"/>
        <end position="1521"/>
    </location>
</feature>
<feature type="region of interest" description="Disordered" evidence="5">
    <location>
        <begin position="406"/>
        <end position="433"/>
    </location>
</feature>
<accession>A0A2T7NFS0</accession>
<feature type="region of interest" description="Disordered" evidence="5">
    <location>
        <begin position="1153"/>
        <end position="1172"/>
    </location>
</feature>
<feature type="compositionally biased region" description="Basic and acidic residues" evidence="5">
    <location>
        <begin position="1537"/>
        <end position="1546"/>
    </location>
</feature>
<dbReference type="Proteomes" id="UP000245119">
    <property type="component" value="Linkage Group LG13"/>
</dbReference>
<evidence type="ECO:0000256" key="2">
    <source>
        <dbReference type="ARBA" id="ARBA00022771"/>
    </source>
</evidence>
<dbReference type="InterPro" id="IPR057356">
    <property type="entry name" value="Znf-C2H2_ZNF592"/>
</dbReference>
<evidence type="ECO:0000256" key="4">
    <source>
        <dbReference type="PROSITE-ProRule" id="PRU00042"/>
    </source>
</evidence>
<evidence type="ECO:0000313" key="7">
    <source>
        <dbReference type="EMBL" id="PVD20018.1"/>
    </source>
</evidence>
<evidence type="ECO:0000313" key="8">
    <source>
        <dbReference type="Proteomes" id="UP000245119"/>
    </source>
</evidence>
<feature type="domain" description="C2H2-type" evidence="6">
    <location>
        <begin position="909"/>
        <end position="934"/>
    </location>
</feature>
<comment type="caution">
    <text evidence="7">The sequence shown here is derived from an EMBL/GenBank/DDBJ whole genome shotgun (WGS) entry which is preliminary data.</text>
</comment>
<dbReference type="STRING" id="400727.A0A2T7NFS0"/>
<feature type="compositionally biased region" description="Polar residues" evidence="5">
    <location>
        <begin position="584"/>
        <end position="593"/>
    </location>
</feature>
<dbReference type="SUPFAM" id="SSF57667">
    <property type="entry name" value="beta-beta-alpha zinc fingers"/>
    <property type="match status" value="2"/>
</dbReference>
<evidence type="ECO:0000256" key="3">
    <source>
        <dbReference type="ARBA" id="ARBA00022833"/>
    </source>
</evidence>
<evidence type="ECO:0000256" key="1">
    <source>
        <dbReference type="ARBA" id="ARBA00022723"/>
    </source>
</evidence>
<feature type="compositionally biased region" description="Acidic residues" evidence="5">
    <location>
        <begin position="1221"/>
        <end position="1231"/>
    </location>
</feature>
<dbReference type="GO" id="GO:0008270">
    <property type="term" value="F:zinc ion binding"/>
    <property type="evidence" value="ECO:0007669"/>
    <property type="project" value="UniProtKB-KW"/>
</dbReference>
<feature type="compositionally biased region" description="Low complexity" evidence="5">
    <location>
        <begin position="1197"/>
        <end position="1220"/>
    </location>
</feature>
<proteinExistence type="predicted"/>
<feature type="compositionally biased region" description="Basic residues" evidence="5">
    <location>
        <begin position="1527"/>
        <end position="1536"/>
    </location>
</feature>
<feature type="domain" description="C2H2-type" evidence="6">
    <location>
        <begin position="1012"/>
        <end position="1043"/>
    </location>
</feature>
<dbReference type="InterPro" id="IPR013087">
    <property type="entry name" value="Znf_C2H2_type"/>
</dbReference>
<keyword evidence="2 4" id="KW-0863">Zinc-finger</keyword>
<protein>
    <recommendedName>
        <fullName evidence="6">C2H2-type domain-containing protein</fullName>
    </recommendedName>
</protein>
<feature type="region of interest" description="Disordered" evidence="5">
    <location>
        <begin position="1526"/>
        <end position="1557"/>
    </location>
</feature>
<dbReference type="SMART" id="SM00355">
    <property type="entry name" value="ZnF_C2H2"/>
    <property type="match status" value="13"/>
</dbReference>
<dbReference type="InterPro" id="IPR036236">
    <property type="entry name" value="Znf_C2H2_sf"/>
</dbReference>
<feature type="region of interest" description="Disordered" evidence="5">
    <location>
        <begin position="1192"/>
        <end position="1231"/>
    </location>
</feature>
<feature type="compositionally biased region" description="Low complexity" evidence="5">
    <location>
        <begin position="1348"/>
        <end position="1365"/>
    </location>
</feature>
<feature type="region of interest" description="Disordered" evidence="5">
    <location>
        <begin position="348"/>
        <end position="376"/>
    </location>
</feature>
<feature type="domain" description="C2H2-type" evidence="6">
    <location>
        <begin position="1411"/>
        <end position="1439"/>
    </location>
</feature>
<dbReference type="PANTHER" id="PTHR47222">
    <property type="entry name" value="ZINC FINGER PROTEIN 532-RELATED"/>
    <property type="match status" value="1"/>
</dbReference>
<dbReference type="Pfam" id="PF25412">
    <property type="entry name" value="zf-C2H2_ZNF592"/>
    <property type="match status" value="1"/>
</dbReference>
<dbReference type="PROSITE" id="PS00028">
    <property type="entry name" value="ZINC_FINGER_C2H2_1"/>
    <property type="match status" value="6"/>
</dbReference>
<feature type="region of interest" description="Disordered" evidence="5">
    <location>
        <begin position="567"/>
        <end position="593"/>
    </location>
</feature>
<feature type="region of interest" description="Disordered" evidence="5">
    <location>
        <begin position="1"/>
        <end position="22"/>
    </location>
</feature>
<dbReference type="Gene3D" id="3.30.160.60">
    <property type="entry name" value="Classic Zinc Finger"/>
    <property type="match status" value="3"/>
</dbReference>
<feature type="domain" description="C2H2-type" evidence="6">
    <location>
        <begin position="1259"/>
        <end position="1287"/>
    </location>
</feature>
<dbReference type="PANTHER" id="PTHR47222:SF5">
    <property type="entry name" value="LOW QUALITY PROTEIN: ZINC FINGER PROTEIN 532-LIKE"/>
    <property type="match status" value="1"/>
</dbReference>
<keyword evidence="1" id="KW-0479">Metal-binding</keyword>
<evidence type="ECO:0000259" key="6">
    <source>
        <dbReference type="PROSITE" id="PS50157"/>
    </source>
</evidence>